<reference evidence="8 9" key="1">
    <citation type="journal article" date="2015" name="Genome Announc.">
        <title>Virulence Factor Genes Detected in the Complete Genome Sequence of Corynebacterium uterequi DSM 45634, Isolated from the Uterus of a Maiden Mare.</title>
        <authorList>
            <person name="Ruckert C."/>
            <person name="Kriete M."/>
            <person name="Jaenicke S."/>
            <person name="Winkler A."/>
            <person name="Tauch A."/>
        </authorList>
    </citation>
    <scope>NUCLEOTIDE SEQUENCE [LARGE SCALE GENOMIC DNA]</scope>
    <source>
        <strain evidence="8 9">DSM 45634</strain>
    </source>
</reference>
<gene>
    <name evidence="8" type="ORF">CUTER_02880</name>
</gene>
<feature type="transmembrane region" description="Helical" evidence="7">
    <location>
        <begin position="122"/>
        <end position="142"/>
    </location>
</feature>
<dbReference type="Proteomes" id="UP000035548">
    <property type="component" value="Chromosome"/>
</dbReference>
<protein>
    <submittedName>
        <fullName evidence="8">Urea transporter</fullName>
    </submittedName>
</protein>
<dbReference type="PANTHER" id="PTHR10464">
    <property type="entry name" value="UREA TRANSPORTER"/>
    <property type="match status" value="1"/>
</dbReference>
<dbReference type="AlphaFoldDB" id="A0A0G3HBC1"/>
<feature type="transmembrane region" description="Helical" evidence="7">
    <location>
        <begin position="187"/>
        <end position="207"/>
    </location>
</feature>
<dbReference type="GO" id="GO:0015204">
    <property type="term" value="F:urea transmembrane transporter activity"/>
    <property type="evidence" value="ECO:0007669"/>
    <property type="project" value="InterPro"/>
</dbReference>
<evidence type="ECO:0000256" key="7">
    <source>
        <dbReference type="SAM" id="Phobius"/>
    </source>
</evidence>
<feature type="transmembrane region" description="Helical" evidence="7">
    <location>
        <begin position="162"/>
        <end position="180"/>
    </location>
</feature>
<evidence type="ECO:0000256" key="5">
    <source>
        <dbReference type="ARBA" id="ARBA00022989"/>
    </source>
</evidence>
<dbReference type="PANTHER" id="PTHR10464:SF4">
    <property type="entry name" value="UREA TRANSPORTER"/>
    <property type="match status" value="1"/>
</dbReference>
<feature type="transmembrane region" description="Helical" evidence="7">
    <location>
        <begin position="242"/>
        <end position="264"/>
    </location>
</feature>
<accession>A0A0G3HBC1</accession>
<proteinExistence type="inferred from homology"/>
<dbReference type="KEGG" id="cut:CUTER_02880"/>
<dbReference type="OrthoDB" id="3672812at2"/>
<dbReference type="EMBL" id="CP011546">
    <property type="protein sequence ID" value="AKK10589.1"/>
    <property type="molecule type" value="Genomic_DNA"/>
</dbReference>
<comment type="subcellular location">
    <subcellularLocation>
        <location evidence="1">Cell membrane</location>
        <topology evidence="1">Multi-pass membrane protein</topology>
    </subcellularLocation>
</comment>
<feature type="transmembrane region" description="Helical" evidence="7">
    <location>
        <begin position="213"/>
        <end position="230"/>
    </location>
</feature>
<sequence>MNSIRALAASTHPLTWVPRSIAQIFFLPSWPTGVLIAAGVAAWSVPAAALLIVAAAVATVVAVVIGHRAEAADGLMGFNGALVGIAGYSLTDTFTAGLVVAIAGAALSVFLYIYASRWLAAVSLPAATAPFCALASVVALAGRGGGEVTSVGVGLANSFAEVVLADGLAAGVLVAAGVAVGSPRLAAWGVAGAVIALSLETSVHGFAAAGTGLASYSSVLVAMAIGGVFCPEWSTVRRTLAVVAGALLAVVVTWGFAGVGVAAFTWPFVLVTWAACGVYRASNGASVSA</sequence>
<keyword evidence="5 7" id="KW-1133">Transmembrane helix</keyword>
<dbReference type="InterPro" id="IPR029020">
    <property type="entry name" value="Ammonium/urea_transptr"/>
</dbReference>
<dbReference type="Pfam" id="PF03253">
    <property type="entry name" value="UT"/>
    <property type="match status" value="2"/>
</dbReference>
<name>A0A0G3HBC1_9CORY</name>
<comment type="similarity">
    <text evidence="2">Belongs to the urea transporter family.</text>
</comment>
<dbReference type="RefSeq" id="WP_144412236.1">
    <property type="nucleotide sequence ID" value="NZ_CP011546.1"/>
</dbReference>
<dbReference type="InterPro" id="IPR004937">
    <property type="entry name" value="Urea_transporter"/>
</dbReference>
<keyword evidence="3" id="KW-1003">Cell membrane</keyword>
<organism evidence="8 9">
    <name type="scientific">Corynebacterium uterequi</name>
    <dbReference type="NCBI Taxonomy" id="1072256"/>
    <lineage>
        <taxon>Bacteria</taxon>
        <taxon>Bacillati</taxon>
        <taxon>Actinomycetota</taxon>
        <taxon>Actinomycetes</taxon>
        <taxon>Mycobacteriales</taxon>
        <taxon>Corynebacteriaceae</taxon>
        <taxon>Corynebacterium</taxon>
    </lineage>
</organism>
<feature type="transmembrane region" description="Helical" evidence="7">
    <location>
        <begin position="96"/>
        <end position="115"/>
    </location>
</feature>
<evidence type="ECO:0000256" key="4">
    <source>
        <dbReference type="ARBA" id="ARBA00022692"/>
    </source>
</evidence>
<reference evidence="9" key="2">
    <citation type="submission" date="2015-05" db="EMBL/GenBank/DDBJ databases">
        <title>Complete genome sequence of Corynebacterium uterequi DSM 45634, isolated from the uterus of a maiden mare.</title>
        <authorList>
            <person name="Ruckert C."/>
            <person name="Albersmeier A."/>
            <person name="Winkler A."/>
            <person name="Tauch A."/>
        </authorList>
    </citation>
    <scope>NUCLEOTIDE SEQUENCE [LARGE SCALE GENOMIC DNA]</scope>
    <source>
        <strain evidence="9">DSM 45634</strain>
    </source>
</reference>
<dbReference type="GO" id="GO:0005886">
    <property type="term" value="C:plasma membrane"/>
    <property type="evidence" value="ECO:0007669"/>
    <property type="project" value="UniProtKB-SubCell"/>
</dbReference>
<evidence type="ECO:0000256" key="1">
    <source>
        <dbReference type="ARBA" id="ARBA00004651"/>
    </source>
</evidence>
<dbReference type="PATRIC" id="fig|1072256.5.peg.570"/>
<dbReference type="STRING" id="1072256.CUTER_02880"/>
<evidence type="ECO:0000256" key="3">
    <source>
        <dbReference type="ARBA" id="ARBA00022475"/>
    </source>
</evidence>
<keyword evidence="9" id="KW-1185">Reference proteome</keyword>
<evidence type="ECO:0000256" key="6">
    <source>
        <dbReference type="ARBA" id="ARBA00023136"/>
    </source>
</evidence>
<keyword evidence="4 7" id="KW-0812">Transmembrane</keyword>
<evidence type="ECO:0000313" key="9">
    <source>
        <dbReference type="Proteomes" id="UP000035548"/>
    </source>
</evidence>
<evidence type="ECO:0000256" key="2">
    <source>
        <dbReference type="ARBA" id="ARBA00005914"/>
    </source>
</evidence>
<feature type="transmembrane region" description="Helical" evidence="7">
    <location>
        <begin position="32"/>
        <end position="65"/>
    </location>
</feature>
<evidence type="ECO:0000313" key="8">
    <source>
        <dbReference type="EMBL" id="AKK10589.1"/>
    </source>
</evidence>
<keyword evidence="6 7" id="KW-0472">Membrane</keyword>
<dbReference type="Gene3D" id="1.10.3430.10">
    <property type="entry name" value="Ammonium transporter AmtB like domains"/>
    <property type="match status" value="1"/>
</dbReference>